<evidence type="ECO:0000313" key="2">
    <source>
        <dbReference type="Proteomes" id="UP000253426"/>
    </source>
</evidence>
<name>A0A366HFW2_9BACT</name>
<dbReference type="Proteomes" id="UP000253426">
    <property type="component" value="Unassembled WGS sequence"/>
</dbReference>
<evidence type="ECO:0000313" key="1">
    <source>
        <dbReference type="EMBL" id="RBP40564.1"/>
    </source>
</evidence>
<proteinExistence type="predicted"/>
<dbReference type="EMBL" id="QNRR01000008">
    <property type="protein sequence ID" value="RBP40564.1"/>
    <property type="molecule type" value="Genomic_DNA"/>
</dbReference>
<gene>
    <name evidence="1" type="ORF">DES53_108271</name>
</gene>
<keyword evidence="2" id="KW-1185">Reference proteome</keyword>
<accession>A0A366HFW2</accession>
<protein>
    <submittedName>
        <fullName evidence="1">Uncharacterized protein</fullName>
    </submittedName>
</protein>
<reference evidence="1 2" key="1">
    <citation type="submission" date="2018-06" db="EMBL/GenBank/DDBJ databases">
        <title>Genomic Encyclopedia of Type Strains, Phase IV (KMG-IV): sequencing the most valuable type-strain genomes for metagenomic binning, comparative biology and taxonomic classification.</title>
        <authorList>
            <person name="Goeker M."/>
        </authorList>
    </citation>
    <scope>NUCLEOTIDE SEQUENCE [LARGE SCALE GENOMIC DNA]</scope>
    <source>
        <strain evidence="1 2">DSM 25532</strain>
    </source>
</reference>
<organism evidence="1 2">
    <name type="scientific">Roseimicrobium gellanilyticum</name>
    <dbReference type="NCBI Taxonomy" id="748857"/>
    <lineage>
        <taxon>Bacteria</taxon>
        <taxon>Pseudomonadati</taxon>
        <taxon>Verrucomicrobiota</taxon>
        <taxon>Verrucomicrobiia</taxon>
        <taxon>Verrucomicrobiales</taxon>
        <taxon>Verrucomicrobiaceae</taxon>
        <taxon>Roseimicrobium</taxon>
    </lineage>
</organism>
<comment type="caution">
    <text evidence="1">The sequence shown here is derived from an EMBL/GenBank/DDBJ whole genome shotgun (WGS) entry which is preliminary data.</text>
</comment>
<dbReference type="AlphaFoldDB" id="A0A366HFW2"/>
<sequence>MIAEIFTALMEPLGKAVGSIPKSIRAHIGKGFAALAGIFRRVLVSLLRALVAPFCRSKERKRQIHAAGRGRASN</sequence>